<proteinExistence type="predicted"/>
<comment type="caution">
    <text evidence="1">The sequence shown here is derived from an EMBL/GenBank/DDBJ whole genome shotgun (WGS) entry which is preliminary data.</text>
</comment>
<accession>A0A8S2L7H7</accession>
<organism evidence="1 2">
    <name type="scientific">Didymodactylos carnosus</name>
    <dbReference type="NCBI Taxonomy" id="1234261"/>
    <lineage>
        <taxon>Eukaryota</taxon>
        <taxon>Metazoa</taxon>
        <taxon>Spiralia</taxon>
        <taxon>Gnathifera</taxon>
        <taxon>Rotifera</taxon>
        <taxon>Eurotatoria</taxon>
        <taxon>Bdelloidea</taxon>
        <taxon>Philodinida</taxon>
        <taxon>Philodinidae</taxon>
        <taxon>Didymodactylos</taxon>
    </lineage>
</organism>
<evidence type="ECO:0000313" key="1">
    <source>
        <dbReference type="EMBL" id="CAF3877795.1"/>
    </source>
</evidence>
<protein>
    <submittedName>
        <fullName evidence="1">Uncharacterized protein</fullName>
    </submittedName>
</protein>
<evidence type="ECO:0000313" key="2">
    <source>
        <dbReference type="Proteomes" id="UP000682733"/>
    </source>
</evidence>
<reference evidence="1" key="1">
    <citation type="submission" date="2021-02" db="EMBL/GenBank/DDBJ databases">
        <authorList>
            <person name="Nowell W R."/>
        </authorList>
    </citation>
    <scope>NUCLEOTIDE SEQUENCE</scope>
</reference>
<name>A0A8S2L7H7_9BILA</name>
<dbReference type="AlphaFoldDB" id="A0A8S2L7H7"/>
<feature type="non-terminal residue" evidence="1">
    <location>
        <position position="19"/>
    </location>
</feature>
<sequence length="19" mass="2258">MIRTIPHNSPCDLYISQLR</sequence>
<dbReference type="EMBL" id="CAJOBA010013043">
    <property type="protein sequence ID" value="CAF3877795.1"/>
    <property type="molecule type" value="Genomic_DNA"/>
</dbReference>
<dbReference type="Proteomes" id="UP000682733">
    <property type="component" value="Unassembled WGS sequence"/>
</dbReference>
<gene>
    <name evidence="1" type="ORF">TMI583_LOCUS19887</name>
</gene>